<reference evidence="1 2" key="1">
    <citation type="submission" date="2019-07" db="EMBL/GenBank/DDBJ databases">
        <title>Complete Genome Sequence and Methylome Analysis of Nocardia otitidis-caviarum NEB252.</title>
        <authorList>
            <person name="Fomenkov A."/>
            <person name="Anton B.P."/>
            <person name="Vincze T."/>
            <person name="Roberts R.J."/>
        </authorList>
    </citation>
    <scope>NUCLEOTIDE SEQUENCE [LARGE SCALE GENOMIC DNA]</scope>
    <source>
        <strain evidence="1 2">NEB252</strain>
    </source>
</reference>
<sequence length="154" mass="16843">MTGRGGCECGASAPCVDSWYEALAQEHEDPEMAAWHAPLVCTFVLQHPSRNEERFADVQFRLLQFFLDRGVVATNRLARHQVARNKSGGPGYDMTPLEPYHALPQRLSLPRFALGVADLRDADGGFVGDGHVAYGERMRQVADATVAGYLAPDG</sequence>
<dbReference type="Pfam" id="PF19371">
    <property type="entry name" value="DUF5946"/>
    <property type="match status" value="1"/>
</dbReference>
<evidence type="ECO:0000313" key="1">
    <source>
        <dbReference type="EMBL" id="QDP80689.1"/>
    </source>
</evidence>
<dbReference type="EMBL" id="CP041695">
    <property type="protein sequence ID" value="QDP80689.1"/>
    <property type="molecule type" value="Genomic_DNA"/>
</dbReference>
<protein>
    <submittedName>
        <fullName evidence="1">Uncharacterized protein</fullName>
    </submittedName>
</protein>
<accession>A0A516NP69</accession>
<gene>
    <name evidence="1" type="ORF">FOH10_20220</name>
</gene>
<dbReference type="RefSeq" id="WP_143981916.1">
    <property type="nucleotide sequence ID" value="NZ_CP041695.1"/>
</dbReference>
<name>A0A516NP69_9NOCA</name>
<dbReference type="InterPro" id="IPR045990">
    <property type="entry name" value="DUF5946"/>
</dbReference>
<evidence type="ECO:0000313" key="2">
    <source>
        <dbReference type="Proteomes" id="UP000317039"/>
    </source>
</evidence>
<dbReference type="AlphaFoldDB" id="A0A516NP69"/>
<proteinExistence type="predicted"/>
<dbReference type="Proteomes" id="UP000317039">
    <property type="component" value="Chromosome"/>
</dbReference>
<dbReference type="KEGG" id="nod:FOH10_20220"/>
<dbReference type="GeneID" id="80334688"/>
<organism evidence="1 2">
    <name type="scientific">Nocardia otitidiscaviarum</name>
    <dbReference type="NCBI Taxonomy" id="1823"/>
    <lineage>
        <taxon>Bacteria</taxon>
        <taxon>Bacillati</taxon>
        <taxon>Actinomycetota</taxon>
        <taxon>Actinomycetes</taxon>
        <taxon>Mycobacteriales</taxon>
        <taxon>Nocardiaceae</taxon>
        <taxon>Nocardia</taxon>
    </lineage>
</organism>